<keyword evidence="3 6" id="KW-0808">Transferase</keyword>
<dbReference type="RefSeq" id="WP_185694767.1">
    <property type="nucleotide sequence ID" value="NZ_JACHVA010000139.1"/>
</dbReference>
<comment type="caution">
    <text evidence="8">The sequence shown here is derived from an EMBL/GenBank/DDBJ whole genome shotgun (WGS) entry which is preliminary data.</text>
</comment>
<feature type="binding site" evidence="6">
    <location>
        <position position="314"/>
    </location>
    <ligand>
        <name>alpha-maltose 1-phosphate</name>
        <dbReference type="ChEBI" id="CHEBI:63576"/>
    </ligand>
</feature>
<feature type="binding site" evidence="6">
    <location>
        <position position="254"/>
    </location>
    <ligand>
        <name>alpha-maltose 1-phosphate</name>
        <dbReference type="ChEBI" id="CHEBI:63576"/>
    </ligand>
</feature>
<feature type="active site" description="Nucleophile" evidence="6">
    <location>
        <position position="385"/>
    </location>
</feature>
<dbReference type="InterPro" id="IPR017853">
    <property type="entry name" value="GH"/>
</dbReference>
<sequence length="673" mass="78182">MTPTDPLASGANRVIIENVEPSCDHGLFPVKTIIGEPVEVSAHIFTDGHDTIRAVFRYRLINTETWAEIPLEQQPNDEWSTRIFPEVIGIHEFSVAAWVDPFFSWQNGFRKKVDSAQPLNVEIEIGIDLIEDLQNRANSSSRDALRQMASLLREPGVPMGEKIHLLLGDELTDLARDFPDRRHETVLPSREIWVERKRAAFSSWYEFFPRSWAKTPGQHGTFDEAQPMLENVASLGFNVVYLPPIHPIGHTHRKGKNNSLEATPTDVGSPWAIGSKKGGHKDIHPALGSLKSFRDFIWKAGELGMEVAMDIAFQCSPDHPYVNEHPEWFKWRPDGTVQFAENPPKKYEDIIPFDFECETWRELWDELKSVLVHWIECGVRVFRIDNPHTKPFEFWRWAIREIKTQYPDVLFLAEAFTRPKLKYRLGKSGFTHGYTYFTWRNTKEELEGYMKELCAPERQRTFWPNFWPNTPDILPEVLQYGGRPAFVQRLILAATLSSNYGMYGPAFEQCVHEAFPGKEEYNFSEKYEIKQWDLSAPGNLRPIIRRINHIRRDHAALQRTFNIRFVETDNPQLIAFIKHDPSGLDIILTVVNLDPYNEQSGWIVLPLEEYGVDSTHPFLVQDLLPEPDGDMPRANYLWNGPRNFIKLNPHVCPAHIFRIFRKQRHEEDFDYWL</sequence>
<feature type="binding site" evidence="6">
    <location>
        <position position="386"/>
    </location>
    <ligand>
        <name>alpha-maltose 1-phosphate</name>
        <dbReference type="ChEBI" id="CHEBI:63576"/>
    </ligand>
</feature>
<dbReference type="InterPro" id="IPR049171">
    <property type="entry name" value="GLGE_C"/>
</dbReference>
<evidence type="ECO:0000313" key="9">
    <source>
        <dbReference type="Proteomes" id="UP000525652"/>
    </source>
</evidence>
<comment type="catalytic activity">
    <reaction evidence="5 6">
        <text>alpha-maltose 1-phosphate + [(1-&gt;4)-alpha-D-glucosyl](n) = [(1-&gt;4)-alpha-D-glucosyl](n+2) + phosphate</text>
        <dbReference type="Rhea" id="RHEA:42692"/>
        <dbReference type="Rhea" id="RHEA-COMP:9584"/>
        <dbReference type="Rhea" id="RHEA-COMP:10183"/>
        <dbReference type="ChEBI" id="CHEBI:15444"/>
        <dbReference type="ChEBI" id="CHEBI:43474"/>
        <dbReference type="ChEBI" id="CHEBI:63576"/>
        <dbReference type="EC" id="2.4.99.16"/>
    </reaction>
</comment>
<dbReference type="Gene3D" id="2.60.40.1180">
    <property type="entry name" value="Golgi alpha-mannosidase II"/>
    <property type="match status" value="1"/>
</dbReference>
<comment type="similarity">
    <text evidence="6">Belongs to the glycosyl hydrolase 13 family. GlgE subfamily.</text>
</comment>
<keyword evidence="4 6" id="KW-0119">Carbohydrate metabolism</keyword>
<dbReference type="Gene3D" id="1.20.58.80">
    <property type="entry name" value="Phosphotransferase system, lactose/cellobiose-type IIA subunit"/>
    <property type="match status" value="1"/>
</dbReference>
<accession>A0A7X1B441</accession>
<evidence type="ECO:0000256" key="3">
    <source>
        <dbReference type="ARBA" id="ARBA00022679"/>
    </source>
</evidence>
<protein>
    <recommendedName>
        <fullName evidence="6">Alpha-1,4-glucan:maltose-1-phosphate maltosyltransferase</fullName>
        <shortName evidence="6">GMPMT</shortName>
        <ecNumber evidence="6">2.4.99.16</ecNumber>
    </recommendedName>
    <alternativeName>
        <fullName evidence="6">(1-&gt;4)-alpha-D-glucan:maltose-1-phosphate alpha-D-maltosyltransferase</fullName>
    </alternativeName>
</protein>
<comment type="subunit">
    <text evidence="1 6">Homodimer.</text>
</comment>
<keyword evidence="9" id="KW-1185">Reference proteome</keyword>
<dbReference type="GO" id="GO:0030979">
    <property type="term" value="P:alpha-glucan biosynthetic process"/>
    <property type="evidence" value="ECO:0007669"/>
    <property type="project" value="UniProtKB-UniRule"/>
</dbReference>
<evidence type="ECO:0000256" key="6">
    <source>
        <dbReference type="HAMAP-Rule" id="MF_02124"/>
    </source>
</evidence>
<dbReference type="Proteomes" id="UP000525652">
    <property type="component" value="Unassembled WGS sequence"/>
</dbReference>
<evidence type="ECO:0000256" key="2">
    <source>
        <dbReference type="ARBA" id="ARBA00022676"/>
    </source>
</evidence>
<gene>
    <name evidence="6" type="primary">glgE</name>
    <name evidence="8" type="ORF">H5P30_20410</name>
</gene>
<feature type="binding site" evidence="6">
    <location>
        <begin position="526"/>
        <end position="527"/>
    </location>
    <ligand>
        <name>alpha-maltose 1-phosphate</name>
        <dbReference type="ChEBI" id="CHEBI:63576"/>
    </ligand>
</feature>
<evidence type="ECO:0000256" key="1">
    <source>
        <dbReference type="ARBA" id="ARBA00011738"/>
    </source>
</evidence>
<dbReference type="InterPro" id="IPR026585">
    <property type="entry name" value="GlgE"/>
</dbReference>
<dbReference type="CDD" id="cd11344">
    <property type="entry name" value="AmyAc_GlgE_like"/>
    <property type="match status" value="1"/>
</dbReference>
<feature type="domain" description="Glycosyl hydrolase family 13 catalytic" evidence="7">
    <location>
        <begin position="206"/>
        <end position="551"/>
    </location>
</feature>
<dbReference type="EC" id="2.4.99.16" evidence="6"/>
<dbReference type="GO" id="GO:0016758">
    <property type="term" value="F:hexosyltransferase activity"/>
    <property type="evidence" value="ECO:0007669"/>
    <property type="project" value="UniProtKB-UniRule"/>
</dbReference>
<evidence type="ECO:0000313" key="8">
    <source>
        <dbReference type="EMBL" id="MBC2604153.1"/>
    </source>
</evidence>
<dbReference type="InterPro" id="IPR013780">
    <property type="entry name" value="Glyco_hydro_b"/>
</dbReference>
<evidence type="ECO:0000259" key="7">
    <source>
        <dbReference type="SMART" id="SM00642"/>
    </source>
</evidence>
<feature type="site" description="Transition state stabilizer" evidence="6">
    <location>
        <position position="472"/>
    </location>
</feature>
<feature type="active site" description="Proton donor" evidence="6">
    <location>
        <position position="414"/>
    </location>
</feature>
<dbReference type="AlphaFoldDB" id="A0A7X1B441"/>
<dbReference type="EMBL" id="JACHVA010000139">
    <property type="protein sequence ID" value="MBC2604153.1"/>
    <property type="molecule type" value="Genomic_DNA"/>
</dbReference>
<evidence type="ECO:0000256" key="4">
    <source>
        <dbReference type="ARBA" id="ARBA00023277"/>
    </source>
</evidence>
<dbReference type="Pfam" id="PF11896">
    <property type="entry name" value="GlgE_dom_N_S"/>
    <property type="match status" value="1"/>
</dbReference>
<dbReference type="GO" id="GO:0004553">
    <property type="term" value="F:hydrolase activity, hydrolyzing O-glycosyl compounds"/>
    <property type="evidence" value="ECO:0007669"/>
    <property type="project" value="InterPro"/>
</dbReference>
<dbReference type="PANTHER" id="PTHR47786:SF2">
    <property type="entry name" value="GLYCOSYL HYDROLASE FAMILY 13 CATALYTIC DOMAIN-CONTAINING PROTEIN"/>
    <property type="match status" value="1"/>
</dbReference>
<dbReference type="InterPro" id="IPR021828">
    <property type="entry name" value="GlgE_dom_N/S"/>
</dbReference>
<name>A0A7X1B441_9BACT</name>
<dbReference type="SMART" id="SM00642">
    <property type="entry name" value="Aamy"/>
    <property type="match status" value="1"/>
</dbReference>
<organism evidence="8 9">
    <name type="scientific">Puniceicoccus vermicola</name>
    <dbReference type="NCBI Taxonomy" id="388746"/>
    <lineage>
        <taxon>Bacteria</taxon>
        <taxon>Pseudomonadati</taxon>
        <taxon>Verrucomicrobiota</taxon>
        <taxon>Opitutia</taxon>
        <taxon>Puniceicoccales</taxon>
        <taxon>Puniceicoccaceae</taxon>
        <taxon>Puniceicoccus</taxon>
    </lineage>
</organism>
<dbReference type="Pfam" id="PF21702">
    <property type="entry name" value="GLGE_C"/>
    <property type="match status" value="1"/>
</dbReference>
<reference evidence="8 9" key="1">
    <citation type="submission" date="2020-07" db="EMBL/GenBank/DDBJ databases">
        <authorList>
            <person name="Feng X."/>
        </authorList>
    </citation>
    <scope>NUCLEOTIDE SEQUENCE [LARGE SCALE GENOMIC DNA]</scope>
    <source>
        <strain evidence="8 9">JCM14086</strain>
    </source>
</reference>
<dbReference type="InterPro" id="IPR013783">
    <property type="entry name" value="Ig-like_fold"/>
</dbReference>
<evidence type="ECO:0000256" key="5">
    <source>
        <dbReference type="ARBA" id="ARBA00048735"/>
    </source>
</evidence>
<dbReference type="SUPFAM" id="SSF51445">
    <property type="entry name" value="(Trans)glycosidases"/>
    <property type="match status" value="1"/>
</dbReference>
<dbReference type="InterPro" id="IPR006047">
    <property type="entry name" value="GH13_cat_dom"/>
</dbReference>
<dbReference type="Gene3D" id="2.60.40.10">
    <property type="entry name" value="Immunoglobulins"/>
    <property type="match status" value="1"/>
</dbReference>
<keyword evidence="2 6" id="KW-0328">Glycosyltransferase</keyword>
<comment type="function">
    <text evidence="6">Maltosyltransferase that uses maltose 1-phosphate (M1P) as the sugar donor to elongate linear or branched alpha-(1-&gt;4)-glucans. Is involved in a branched alpha-glucan biosynthetic pathway from trehalose, together with TreS, Mak and GlgB.</text>
</comment>
<dbReference type="Gene3D" id="3.20.20.80">
    <property type="entry name" value="Glycosidases"/>
    <property type="match status" value="1"/>
</dbReference>
<dbReference type="PANTHER" id="PTHR47786">
    <property type="entry name" value="ALPHA-1,4-GLUCAN:MALTOSE-1-PHOSPHATE MALTOSYLTRANSFERASE"/>
    <property type="match status" value="1"/>
</dbReference>
<feature type="binding site" evidence="6">
    <location>
        <position position="349"/>
    </location>
    <ligand>
        <name>alpha-maltose 1-phosphate</name>
        <dbReference type="ChEBI" id="CHEBI:63576"/>
    </ligand>
</feature>
<proteinExistence type="inferred from homology"/>
<dbReference type="HAMAP" id="MF_02124">
    <property type="entry name" value="GlgE"/>
    <property type="match status" value="1"/>
</dbReference>